<dbReference type="GeneID" id="84230044"/>
<reference evidence="3" key="1">
    <citation type="submission" date="2023-08" db="EMBL/GenBank/DDBJ databases">
        <title>Methanolobus mangrovi sp. nov. and Methanolobus sediminis sp. nov, two novel methylotrophic methanogens isolated from mangrove sediments in China.</title>
        <authorList>
            <person name="Zhou J."/>
        </authorList>
    </citation>
    <scope>NUCLEOTIDE SEQUENCE</scope>
    <source>
        <strain evidence="3">FTZ2</strain>
    </source>
</reference>
<organism evidence="3 4">
    <name type="scientific">Methanolobus mangrovi</name>
    <dbReference type="NCBI Taxonomy" id="3072977"/>
    <lineage>
        <taxon>Archaea</taxon>
        <taxon>Methanobacteriati</taxon>
        <taxon>Methanobacteriota</taxon>
        <taxon>Stenosarchaea group</taxon>
        <taxon>Methanomicrobia</taxon>
        <taxon>Methanosarcinales</taxon>
        <taxon>Methanosarcinaceae</taxon>
        <taxon>Methanolobus</taxon>
    </lineage>
</organism>
<evidence type="ECO:0000313" key="3">
    <source>
        <dbReference type="EMBL" id="WMW21317.1"/>
    </source>
</evidence>
<sequence>MAEIETGLREFVKVAFEKQTYMNILYLLFSFPLGTAYFVFLVSGLSLGFGLLLVWIGIPVLVLVFLAWWEIASLERQLAIWLLSIDIPPMSLKPVNEKSILGRVICRVKSPVTWKALLFLLVKFPLGIFSLVVMVFLVALTLGLLINPILYIMGNSFASTFHESLLISISGIFVGLASLHVLNLLAHISGGFARKMLSNSGQQQDIYLMENTES</sequence>
<accession>A0AA51YFX2</accession>
<dbReference type="KEGG" id="mmav:RE476_07845"/>
<keyword evidence="1" id="KW-0812">Transmembrane</keyword>
<gene>
    <name evidence="3" type="ORF">RE476_07845</name>
</gene>
<feature type="domain" description="Putative sensor" evidence="2">
    <location>
        <begin position="26"/>
        <end position="197"/>
    </location>
</feature>
<dbReference type="Pfam" id="PF13796">
    <property type="entry name" value="Sensor"/>
    <property type="match status" value="1"/>
</dbReference>
<feature type="transmembrane region" description="Helical" evidence="1">
    <location>
        <begin position="47"/>
        <end position="69"/>
    </location>
</feature>
<evidence type="ECO:0000313" key="4">
    <source>
        <dbReference type="Proteomes" id="UP001183006"/>
    </source>
</evidence>
<keyword evidence="1" id="KW-1133">Transmembrane helix</keyword>
<protein>
    <submittedName>
        <fullName evidence="3">Sensor domain-containing protein</fullName>
    </submittedName>
</protein>
<name>A0AA51YFX2_9EURY</name>
<evidence type="ECO:0000256" key="1">
    <source>
        <dbReference type="SAM" id="Phobius"/>
    </source>
</evidence>
<dbReference type="Proteomes" id="UP001183006">
    <property type="component" value="Chromosome"/>
</dbReference>
<keyword evidence="4" id="KW-1185">Reference proteome</keyword>
<proteinExistence type="predicted"/>
<evidence type="ECO:0000259" key="2">
    <source>
        <dbReference type="Pfam" id="PF13796"/>
    </source>
</evidence>
<keyword evidence="1" id="KW-0472">Membrane</keyword>
<dbReference type="RefSeq" id="WP_309307102.1">
    <property type="nucleotide sequence ID" value="NZ_CP133594.1"/>
</dbReference>
<feature type="transmembrane region" description="Helical" evidence="1">
    <location>
        <begin position="117"/>
        <end position="145"/>
    </location>
</feature>
<dbReference type="EMBL" id="CP133594">
    <property type="protein sequence ID" value="WMW21317.1"/>
    <property type="molecule type" value="Genomic_DNA"/>
</dbReference>
<dbReference type="AlphaFoldDB" id="A0AA51YFX2"/>
<feature type="transmembrane region" description="Helical" evidence="1">
    <location>
        <begin position="165"/>
        <end position="186"/>
    </location>
</feature>
<feature type="transmembrane region" description="Helical" evidence="1">
    <location>
        <begin position="21"/>
        <end position="41"/>
    </location>
</feature>
<dbReference type="InterPro" id="IPR025828">
    <property type="entry name" value="Put_sensor_dom"/>
</dbReference>